<dbReference type="Pfam" id="PF21032">
    <property type="entry name" value="PROPPIN"/>
    <property type="match status" value="1"/>
</dbReference>
<dbReference type="Gene3D" id="2.130.10.10">
    <property type="entry name" value="YVTN repeat-like/Quinoprotein amine dehydrogenase"/>
    <property type="match status" value="1"/>
</dbReference>
<feature type="repeat" description="WD" evidence="5">
    <location>
        <begin position="228"/>
        <end position="254"/>
    </location>
</feature>
<organism evidence="6 7">
    <name type="scientific">Dendryphion nanum</name>
    <dbReference type="NCBI Taxonomy" id="256645"/>
    <lineage>
        <taxon>Eukaryota</taxon>
        <taxon>Fungi</taxon>
        <taxon>Dikarya</taxon>
        <taxon>Ascomycota</taxon>
        <taxon>Pezizomycotina</taxon>
        <taxon>Dothideomycetes</taxon>
        <taxon>Pleosporomycetidae</taxon>
        <taxon>Pleosporales</taxon>
        <taxon>Torulaceae</taxon>
        <taxon>Dendryphion</taxon>
    </lineage>
</organism>
<dbReference type="InterPro" id="IPR036322">
    <property type="entry name" value="WD40_repeat_dom_sf"/>
</dbReference>
<evidence type="ECO:0000256" key="3">
    <source>
        <dbReference type="ARBA" id="ARBA00022737"/>
    </source>
</evidence>
<proteinExistence type="inferred from homology"/>
<reference evidence="6" key="1">
    <citation type="journal article" date="2021" name="Nat. Commun.">
        <title>Genetic determinants of endophytism in the Arabidopsis root mycobiome.</title>
        <authorList>
            <person name="Mesny F."/>
            <person name="Miyauchi S."/>
            <person name="Thiergart T."/>
            <person name="Pickel B."/>
            <person name="Atanasova L."/>
            <person name="Karlsson M."/>
            <person name="Huettel B."/>
            <person name="Barry K.W."/>
            <person name="Haridas S."/>
            <person name="Chen C."/>
            <person name="Bauer D."/>
            <person name="Andreopoulos W."/>
            <person name="Pangilinan J."/>
            <person name="LaButti K."/>
            <person name="Riley R."/>
            <person name="Lipzen A."/>
            <person name="Clum A."/>
            <person name="Drula E."/>
            <person name="Henrissat B."/>
            <person name="Kohler A."/>
            <person name="Grigoriev I.V."/>
            <person name="Martin F.M."/>
            <person name="Hacquard S."/>
        </authorList>
    </citation>
    <scope>NUCLEOTIDE SEQUENCE</scope>
    <source>
        <strain evidence="6">MPI-CAGE-CH-0243</strain>
    </source>
</reference>
<keyword evidence="7" id="KW-1185">Reference proteome</keyword>
<keyword evidence="2 5" id="KW-0853">WD repeat</keyword>
<evidence type="ECO:0000313" key="7">
    <source>
        <dbReference type="Proteomes" id="UP000700596"/>
    </source>
</evidence>
<dbReference type="EMBL" id="JAGMWT010000020">
    <property type="protein sequence ID" value="KAH7112835.1"/>
    <property type="molecule type" value="Genomic_DNA"/>
</dbReference>
<comment type="subcellular location">
    <subcellularLocation>
        <location evidence="1">Vacuole membrane</location>
        <topology evidence="1">Peripheral membrane protein</topology>
    </subcellularLocation>
</comment>
<protein>
    <submittedName>
        <fullName evidence="6">WD40-repeat-containing domain protein</fullName>
    </submittedName>
</protein>
<dbReference type="PANTHER" id="PTHR11227">
    <property type="entry name" value="WD-REPEAT PROTEIN INTERACTING WITH PHOSPHOINOSIDES WIPI -RELATED"/>
    <property type="match status" value="1"/>
</dbReference>
<sequence length="374" mass="40628">MNTRPILDSSSGPVALSVSFNNDNTFFSVALENGFRVYNTRTGDEYLARELGGGIGSAEMIECSKYLALVGGGKQPEFPQNKVQFWDDKGEKITMRVEFNAPVQRVRVSQTHLIVVFLNRVSIYRMAIPPPKVADYETVNNPFGLCSLGENTVIFPGIIAGQIKLFNLKTHNVSIINAHEAPLRALSLGPKGDLLATASEKGTLVRIWSFPSCTKLAELRRGIDPAAIFSMAFSPSGAKLAVTSDKSTLHIWDLVSEGAGPDPDAKNHKWGILAKIPLLPRQFSDQYSSAQAKFEMGDEPVAGPAADSLALHAGIPGVPGGRPTKGLLGWYNEETLFVVGAGKYDDAKWEKFIVGVDSAGKRAVYRDGWKRYLG</sequence>
<evidence type="ECO:0000256" key="5">
    <source>
        <dbReference type="PROSITE-ProRule" id="PRU00221"/>
    </source>
</evidence>
<dbReference type="SUPFAM" id="SSF50978">
    <property type="entry name" value="WD40 repeat-like"/>
    <property type="match status" value="1"/>
</dbReference>
<evidence type="ECO:0000256" key="2">
    <source>
        <dbReference type="ARBA" id="ARBA00022574"/>
    </source>
</evidence>
<dbReference type="GO" id="GO:0005774">
    <property type="term" value="C:vacuolar membrane"/>
    <property type="evidence" value="ECO:0007669"/>
    <property type="project" value="UniProtKB-SubCell"/>
</dbReference>
<gene>
    <name evidence="6" type="ORF">B0J11DRAFT_542043</name>
</gene>
<evidence type="ECO:0000256" key="4">
    <source>
        <dbReference type="ARBA" id="ARBA00025740"/>
    </source>
</evidence>
<dbReference type="OrthoDB" id="1667587at2759"/>
<dbReference type="AlphaFoldDB" id="A0A9P9IAV4"/>
<evidence type="ECO:0000313" key="6">
    <source>
        <dbReference type="EMBL" id="KAH7112835.1"/>
    </source>
</evidence>
<dbReference type="InterPro" id="IPR001680">
    <property type="entry name" value="WD40_rpt"/>
</dbReference>
<dbReference type="Proteomes" id="UP000700596">
    <property type="component" value="Unassembled WGS sequence"/>
</dbReference>
<dbReference type="PROSITE" id="PS50082">
    <property type="entry name" value="WD_REPEATS_2"/>
    <property type="match status" value="1"/>
</dbReference>
<evidence type="ECO:0000256" key="1">
    <source>
        <dbReference type="ARBA" id="ARBA00004148"/>
    </source>
</evidence>
<keyword evidence="3" id="KW-0677">Repeat</keyword>
<dbReference type="SMART" id="SM00320">
    <property type="entry name" value="WD40"/>
    <property type="match status" value="3"/>
</dbReference>
<dbReference type="InterPro" id="IPR048720">
    <property type="entry name" value="PROPPIN"/>
</dbReference>
<accession>A0A9P9IAV4</accession>
<name>A0A9P9IAV4_9PLEO</name>
<dbReference type="InterPro" id="IPR015943">
    <property type="entry name" value="WD40/YVTN_repeat-like_dom_sf"/>
</dbReference>
<comment type="caution">
    <text evidence="6">The sequence shown here is derived from an EMBL/GenBank/DDBJ whole genome shotgun (WGS) entry which is preliminary data.</text>
</comment>
<comment type="similarity">
    <text evidence="4">Belongs to the WD repeat PROPPIN family.</text>
</comment>